<name>A0A445DNR4_ARAHY</name>
<dbReference type="AlphaFoldDB" id="A0A445DNR4"/>
<dbReference type="EMBL" id="SDMP01000003">
    <property type="protein sequence ID" value="RYR64805.1"/>
    <property type="molecule type" value="Genomic_DNA"/>
</dbReference>
<comment type="caution">
    <text evidence="7">The sequence shown here is derived from an EMBL/GenBank/DDBJ whole genome shotgun (WGS) entry which is preliminary data.</text>
</comment>
<keyword evidence="3" id="KW-0238">DNA-binding</keyword>
<evidence type="ECO:0000313" key="7">
    <source>
        <dbReference type="EMBL" id="RYR64805.1"/>
    </source>
</evidence>
<evidence type="ECO:0000256" key="2">
    <source>
        <dbReference type="ARBA" id="ARBA00023015"/>
    </source>
</evidence>
<keyword evidence="5" id="KW-0539">Nucleus</keyword>
<protein>
    <submittedName>
        <fullName evidence="7">Uncharacterized protein</fullName>
    </submittedName>
</protein>
<comment type="subcellular location">
    <subcellularLocation>
        <location evidence="1">Nucleus</location>
    </subcellularLocation>
</comment>
<evidence type="ECO:0000313" key="8">
    <source>
        <dbReference type="Proteomes" id="UP000289738"/>
    </source>
</evidence>
<dbReference type="Gene3D" id="2.40.330.10">
    <property type="entry name" value="DNA-binding pseudobarrel domain"/>
    <property type="match status" value="1"/>
</dbReference>
<dbReference type="SUPFAM" id="SSF101936">
    <property type="entry name" value="DNA-binding pseudobarrel domain"/>
    <property type="match status" value="1"/>
</dbReference>
<keyword evidence="2" id="KW-0805">Transcription regulation</keyword>
<feature type="region of interest" description="Disordered" evidence="6">
    <location>
        <begin position="61"/>
        <end position="95"/>
    </location>
</feature>
<keyword evidence="8" id="KW-1185">Reference proteome</keyword>
<dbReference type="PANTHER" id="PTHR31541">
    <property type="entry name" value="B3 DOMAIN PLANT PROTEIN-RELATED"/>
    <property type="match status" value="1"/>
</dbReference>
<feature type="compositionally biased region" description="Basic and acidic residues" evidence="6">
    <location>
        <begin position="71"/>
        <end position="86"/>
    </location>
</feature>
<organism evidence="7 8">
    <name type="scientific">Arachis hypogaea</name>
    <name type="common">Peanut</name>
    <dbReference type="NCBI Taxonomy" id="3818"/>
    <lineage>
        <taxon>Eukaryota</taxon>
        <taxon>Viridiplantae</taxon>
        <taxon>Streptophyta</taxon>
        <taxon>Embryophyta</taxon>
        <taxon>Tracheophyta</taxon>
        <taxon>Spermatophyta</taxon>
        <taxon>Magnoliopsida</taxon>
        <taxon>eudicotyledons</taxon>
        <taxon>Gunneridae</taxon>
        <taxon>Pentapetalae</taxon>
        <taxon>rosids</taxon>
        <taxon>fabids</taxon>
        <taxon>Fabales</taxon>
        <taxon>Fabaceae</taxon>
        <taxon>Papilionoideae</taxon>
        <taxon>50 kb inversion clade</taxon>
        <taxon>dalbergioids sensu lato</taxon>
        <taxon>Dalbergieae</taxon>
        <taxon>Pterocarpus clade</taxon>
        <taxon>Arachis</taxon>
    </lineage>
</organism>
<dbReference type="GO" id="GO:0003677">
    <property type="term" value="F:DNA binding"/>
    <property type="evidence" value="ECO:0007669"/>
    <property type="project" value="UniProtKB-KW"/>
</dbReference>
<dbReference type="GO" id="GO:0005634">
    <property type="term" value="C:nucleus"/>
    <property type="evidence" value="ECO:0007669"/>
    <property type="project" value="UniProtKB-SubCell"/>
</dbReference>
<evidence type="ECO:0000256" key="4">
    <source>
        <dbReference type="ARBA" id="ARBA00023163"/>
    </source>
</evidence>
<dbReference type="Gramene" id="arahy.Tifrunner.gnm2.ann2.Ah03g529200.1">
    <property type="protein sequence ID" value="arahy.Tifrunner.gnm2.ann2.Ah03g529200.1-CDS-1"/>
    <property type="gene ID" value="arahy.Tifrunner.gnm2.ann2.Ah03g529200"/>
</dbReference>
<evidence type="ECO:0000256" key="1">
    <source>
        <dbReference type="ARBA" id="ARBA00004123"/>
    </source>
</evidence>
<evidence type="ECO:0000256" key="5">
    <source>
        <dbReference type="ARBA" id="ARBA00023242"/>
    </source>
</evidence>
<gene>
    <name evidence="7" type="ORF">Ahy_A03g010848</name>
</gene>
<proteinExistence type="predicted"/>
<dbReference type="PANTHER" id="PTHR31541:SF25">
    <property type="entry name" value="GAMMA-GLIADIN B"/>
    <property type="match status" value="1"/>
</dbReference>
<dbReference type="Proteomes" id="UP000289738">
    <property type="component" value="Chromosome A03"/>
</dbReference>
<dbReference type="STRING" id="3818.A0A445DNR4"/>
<reference evidence="7 8" key="1">
    <citation type="submission" date="2019-01" db="EMBL/GenBank/DDBJ databases">
        <title>Sequencing of cultivated peanut Arachis hypogaea provides insights into genome evolution and oil improvement.</title>
        <authorList>
            <person name="Chen X."/>
        </authorList>
    </citation>
    <scope>NUCLEOTIDE SEQUENCE [LARGE SCALE GENOMIC DNA]</scope>
    <source>
        <strain evidence="8">cv. Fuhuasheng</strain>
        <tissue evidence="7">Leaves</tissue>
    </source>
</reference>
<keyword evidence="4" id="KW-0804">Transcription</keyword>
<evidence type="ECO:0000256" key="6">
    <source>
        <dbReference type="SAM" id="MobiDB-lite"/>
    </source>
</evidence>
<dbReference type="InterPro" id="IPR015300">
    <property type="entry name" value="DNA-bd_pseudobarrel_sf"/>
</dbReference>
<accession>A0A445DNR4</accession>
<dbReference type="InterPro" id="IPR005508">
    <property type="entry name" value="At2g31720-like"/>
</dbReference>
<evidence type="ECO:0000256" key="3">
    <source>
        <dbReference type="ARBA" id="ARBA00023125"/>
    </source>
</evidence>
<dbReference type="Pfam" id="PF03754">
    <property type="entry name" value="At2g31720-like"/>
    <property type="match status" value="1"/>
</dbReference>
<sequence length="242" mass="27975">MKNLDFLRAFNVLVSREAPQLYSEKKLIEINMFLERFLLHHNFSSEVLHIEENDKKEAIKNAHQSETNSDDEIKKPNKSPKNDKKNAFSSGSGSSSIVIPELPEFFKAIIISLGGTDVTFVMQKEVNKTDLERNNNRLAMPEKQINEECKFLALKDPAMMRIFEARDENNRLIGMEVGLIEPCGEVCDQVLKRWNMTSASTYNLASSSWIRIAQRNHLKIGHLLNIWCFNVNTKFYFLLHRI</sequence>